<proteinExistence type="inferred from homology"/>
<dbReference type="Pfam" id="PF02604">
    <property type="entry name" value="PhdYeFM_antitox"/>
    <property type="match status" value="1"/>
</dbReference>
<name>A0A6J6J5X6_9ZZZZ</name>
<evidence type="ECO:0000256" key="1">
    <source>
        <dbReference type="ARBA" id="ARBA00009981"/>
    </source>
</evidence>
<organism evidence="2">
    <name type="scientific">freshwater metagenome</name>
    <dbReference type="NCBI Taxonomy" id="449393"/>
    <lineage>
        <taxon>unclassified sequences</taxon>
        <taxon>metagenomes</taxon>
        <taxon>ecological metagenomes</taxon>
    </lineage>
</organism>
<dbReference type="Gene3D" id="3.40.1620.10">
    <property type="entry name" value="YefM-like domain"/>
    <property type="match status" value="1"/>
</dbReference>
<dbReference type="SUPFAM" id="SSF143120">
    <property type="entry name" value="YefM-like"/>
    <property type="match status" value="1"/>
</dbReference>
<sequence length="125" mass="14572">MPLFYWGLGWFPEPWTDVGVMYILKYMKYFSMAEARANFAKMIDSAEQTHERLVITRNGEPAAILLGIDDYEGMNDLLDIYSNPETQKRIQEALDYNDAHPEESVTGEEMRRILDEQWARENSDG</sequence>
<dbReference type="InterPro" id="IPR051405">
    <property type="entry name" value="phD/YefM_antitoxin"/>
</dbReference>
<dbReference type="AlphaFoldDB" id="A0A6J6J5X6"/>
<evidence type="ECO:0000313" key="2">
    <source>
        <dbReference type="EMBL" id="CAB4631923.1"/>
    </source>
</evidence>
<gene>
    <name evidence="2" type="ORF">UFOPK2044_00432</name>
</gene>
<accession>A0A6J6J5X6</accession>
<dbReference type="PANTHER" id="PTHR33713:SF10">
    <property type="entry name" value="ANTITOXIN YAFN"/>
    <property type="match status" value="1"/>
</dbReference>
<reference evidence="2" key="1">
    <citation type="submission" date="2020-05" db="EMBL/GenBank/DDBJ databases">
        <authorList>
            <person name="Chiriac C."/>
            <person name="Salcher M."/>
            <person name="Ghai R."/>
            <person name="Kavagutti S V."/>
        </authorList>
    </citation>
    <scope>NUCLEOTIDE SEQUENCE</scope>
</reference>
<dbReference type="NCBIfam" id="TIGR01552">
    <property type="entry name" value="phd_fam"/>
    <property type="match status" value="1"/>
</dbReference>
<comment type="similarity">
    <text evidence="1">Belongs to the phD/YefM antitoxin family.</text>
</comment>
<protein>
    <submittedName>
        <fullName evidence="2">Unannotated protein</fullName>
    </submittedName>
</protein>
<dbReference type="PANTHER" id="PTHR33713">
    <property type="entry name" value="ANTITOXIN YAFN-RELATED"/>
    <property type="match status" value="1"/>
</dbReference>
<dbReference type="EMBL" id="CAEZVO010000043">
    <property type="protein sequence ID" value="CAB4631923.1"/>
    <property type="molecule type" value="Genomic_DNA"/>
</dbReference>
<dbReference type="InterPro" id="IPR036165">
    <property type="entry name" value="YefM-like_sf"/>
</dbReference>
<dbReference type="InterPro" id="IPR006442">
    <property type="entry name" value="Antitoxin_Phd/YefM"/>
</dbReference>